<feature type="compositionally biased region" description="Polar residues" evidence="8">
    <location>
        <begin position="925"/>
        <end position="935"/>
    </location>
</feature>
<dbReference type="GO" id="GO:0016887">
    <property type="term" value="F:ATP hydrolysis activity"/>
    <property type="evidence" value="ECO:0007669"/>
    <property type="project" value="InterPro"/>
</dbReference>
<evidence type="ECO:0000256" key="4">
    <source>
        <dbReference type="ARBA" id="ARBA00022989"/>
    </source>
</evidence>
<evidence type="ECO:0000256" key="3">
    <source>
        <dbReference type="ARBA" id="ARBA00022692"/>
    </source>
</evidence>
<feature type="transmembrane region" description="Helical" evidence="9">
    <location>
        <begin position="815"/>
        <end position="837"/>
    </location>
</feature>
<dbReference type="Proteomes" id="UP000502894">
    <property type="component" value="Chromosome"/>
</dbReference>
<dbReference type="EMBL" id="AP022839">
    <property type="protein sequence ID" value="BCA96791.1"/>
    <property type="molecule type" value="Genomic_DNA"/>
</dbReference>
<evidence type="ECO:0000256" key="2">
    <source>
        <dbReference type="ARBA" id="ARBA00006024"/>
    </source>
</evidence>
<dbReference type="NCBIfam" id="TIGR01494">
    <property type="entry name" value="ATPase_P-type"/>
    <property type="match status" value="1"/>
</dbReference>
<proteinExistence type="inferred from homology"/>
<evidence type="ECO:0000256" key="5">
    <source>
        <dbReference type="ARBA" id="ARBA00023136"/>
    </source>
</evidence>
<dbReference type="PRINTS" id="PR00119">
    <property type="entry name" value="CATATPASE"/>
</dbReference>
<keyword evidence="5 9" id="KW-0472">Membrane</keyword>
<dbReference type="GO" id="GO:0015086">
    <property type="term" value="F:cadmium ion transmembrane transporter activity"/>
    <property type="evidence" value="ECO:0007669"/>
    <property type="project" value="TreeGrafter"/>
</dbReference>
<feature type="transmembrane region" description="Helical" evidence="9">
    <location>
        <begin position="141"/>
        <end position="161"/>
    </location>
</feature>
<feature type="transmembrane region" description="Helical" evidence="9">
    <location>
        <begin position="173"/>
        <end position="194"/>
    </location>
</feature>
<dbReference type="GO" id="GO:0016463">
    <property type="term" value="F:P-type zinc transporter activity"/>
    <property type="evidence" value="ECO:0007669"/>
    <property type="project" value="UniProtKB-EC"/>
</dbReference>
<sequence>MMSKQIIFQDSFLVSGIMCHTGCGNTIQNLLNNCLDECKDENVLPKNAQLIIDAEPQAFGIHRLFITIETNDEFNHDDTNQSQLIARFRESLSSVFDLIDNHPDTAPKDSLNVNWINILANLLAMGAIIGLTILFPPSLLLTIGLTSLSFLTTAFTAREYLTGFFQNLFNNNSLANMTTTVSLGWMLSLAHTLFHAVTMPLASNFSMVFMSFIMPIMLITVINGMDEIKRQVLNKSKKMHLQGMKTLFPQMSDEYPCYQISEALQNLLSQEITADKYLKNPSKILPSIQMQLDSENLQMKKKRSLKAGMIIKVNRGECFPVDCILIQGNTIVDPSLLTGEPQQSKRCMSSIPAGAINLGQSVSVYATRDSYNSTVNKLLFRSNRARESIAAESNRRFTYFYTTLIALGIIAAIVTPFALGILTIPLLLQNVTGILFAVCPCTMAIAHQLPNLLNSYQRNHKGILIRDENLCAHSNDIHTIVFDKTGTLTTGNSEVESSEGISSSLWERVYLLEKHYGAEHPLAKAITHYYETKSTHQSLIKDIKEAYTDLRHQGLSAVVQGKQIHMGNANYLRCSGIELPKLDLQKIEQGFSPVYVAEDKVYQGVIYIKHEVRQNILGALNRLKKEGKKIIMLTGDSQLSAISFNQQNGDIFDLDNIYAEQTPQDKENFLSNLMRSEHVNPKGIWFVGDGLNDAPCARMVTEKGGISCAIMSDNKAAFFTDISLNGSLDYLFEHNKLNNFLKKNVLQNQGLLTYGGVAFLAFIITFSIAGIAVSPIIPLFIMASTTLFVLFNSYRVQLSIDTALEKKTSWLKQLLASDLSISLLVGASTLLIFGLLISTVATGGLALPAIVFTAGAAAAISSVCILGAGTLFGVFTFLTTTYLIADKWVNAYIEDDSAALVSPAPLKSGHLSSSSLSEEERHDLTSNSRLTSPSRKSTETVEDNKIPEEAQAVILAGYY</sequence>
<feature type="transmembrane region" description="Helical" evidence="9">
    <location>
        <begin position="115"/>
        <end position="135"/>
    </location>
</feature>
<feature type="transmembrane region" description="Helical" evidence="9">
    <location>
        <begin position="434"/>
        <end position="453"/>
    </location>
</feature>
<dbReference type="SUPFAM" id="SSF81653">
    <property type="entry name" value="Calcium ATPase, transduction domain A"/>
    <property type="match status" value="1"/>
</dbReference>
<evidence type="ECO:0000313" key="12">
    <source>
        <dbReference type="Proteomes" id="UP000502894"/>
    </source>
</evidence>
<feature type="transmembrane region" description="Helical" evidence="9">
    <location>
        <begin position="849"/>
        <end position="878"/>
    </location>
</feature>
<dbReference type="Gene3D" id="3.40.50.1000">
    <property type="entry name" value="HAD superfamily/HAD-like"/>
    <property type="match status" value="1"/>
</dbReference>
<dbReference type="InterPro" id="IPR059000">
    <property type="entry name" value="ATPase_P-type_domA"/>
</dbReference>
<dbReference type="RefSeq" id="WP_226905502.1">
    <property type="nucleotide sequence ID" value="NZ_AP022839.1"/>
</dbReference>
<feature type="transmembrane region" description="Helical" evidence="9">
    <location>
        <begin position="404"/>
        <end position="428"/>
    </location>
</feature>
<evidence type="ECO:0000256" key="8">
    <source>
        <dbReference type="SAM" id="MobiDB-lite"/>
    </source>
</evidence>
<dbReference type="Gene3D" id="3.40.1110.10">
    <property type="entry name" value="Calcium-transporting ATPase, cytoplasmic domain N"/>
    <property type="match status" value="1"/>
</dbReference>
<dbReference type="Pfam" id="PF00702">
    <property type="entry name" value="Hydrolase"/>
    <property type="match status" value="1"/>
</dbReference>
<dbReference type="InterPro" id="IPR036412">
    <property type="entry name" value="HAD-like_sf"/>
</dbReference>
<dbReference type="InterPro" id="IPR023299">
    <property type="entry name" value="ATPase_P-typ_cyto_dom_N"/>
</dbReference>
<name>A0A6F8T8L4_9GAMM</name>
<feature type="transmembrane region" description="Helical" evidence="9">
    <location>
        <begin position="751"/>
        <end position="770"/>
    </location>
</feature>
<keyword evidence="12" id="KW-1185">Reference proteome</keyword>
<reference evidence="11" key="1">
    <citation type="journal article" date="2020" name="Microbiol. Resour. Announc.">
        <title>Complete Genome Sequence of Novel Psychrotolerant Legionella Strain TUM19329, Isolated from Antarctic Lake Sediment.</title>
        <authorList>
            <person name="Shimada S."/>
            <person name="Nakai R."/>
            <person name="Aoki K."/>
            <person name="Shimoeda N."/>
            <person name="Ohno G."/>
            <person name="Miyazaki Y."/>
            <person name="Kudoh S."/>
            <person name="Imura S."/>
            <person name="Watanabe K."/>
            <person name="Ishii Y."/>
            <person name="Tateda K."/>
        </authorList>
    </citation>
    <scope>NUCLEOTIDE SEQUENCE [LARGE SCALE GENOMIC DNA]</scope>
    <source>
        <strain evidence="11">TUM19329</strain>
    </source>
</reference>
<dbReference type="PANTHER" id="PTHR48085:SF5">
    <property type="entry name" value="CADMIUM_ZINC-TRANSPORTING ATPASE HMA4-RELATED"/>
    <property type="match status" value="1"/>
</dbReference>
<comment type="similarity">
    <text evidence="2">Belongs to the cation transport ATPase (P-type) (TC 3.A.3) family. Type IB subfamily.</text>
</comment>
<dbReference type="EC" id="7.2.2.12" evidence="6"/>
<comment type="subcellular location">
    <subcellularLocation>
        <location evidence="1">Membrane</location>
    </subcellularLocation>
</comment>
<dbReference type="GO" id="GO:0005524">
    <property type="term" value="F:ATP binding"/>
    <property type="evidence" value="ECO:0007669"/>
    <property type="project" value="InterPro"/>
</dbReference>
<keyword evidence="3 9" id="KW-0812">Transmembrane</keyword>
<comment type="catalytic activity">
    <reaction evidence="7">
        <text>Zn(2+)(in) + ATP + H2O = Zn(2+)(out) + ADP + phosphate + H(+)</text>
        <dbReference type="Rhea" id="RHEA:20621"/>
        <dbReference type="ChEBI" id="CHEBI:15377"/>
        <dbReference type="ChEBI" id="CHEBI:15378"/>
        <dbReference type="ChEBI" id="CHEBI:29105"/>
        <dbReference type="ChEBI" id="CHEBI:30616"/>
        <dbReference type="ChEBI" id="CHEBI:43474"/>
        <dbReference type="ChEBI" id="CHEBI:456216"/>
        <dbReference type="EC" id="7.2.2.12"/>
    </reaction>
</comment>
<feature type="transmembrane region" description="Helical" evidence="9">
    <location>
        <begin position="206"/>
        <end position="225"/>
    </location>
</feature>
<feature type="transmembrane region" description="Helical" evidence="9">
    <location>
        <begin position="776"/>
        <end position="794"/>
    </location>
</feature>
<dbReference type="InterPro" id="IPR001757">
    <property type="entry name" value="P_typ_ATPase"/>
</dbReference>
<dbReference type="PROSITE" id="PS00154">
    <property type="entry name" value="ATPASE_E1_E2"/>
    <property type="match status" value="1"/>
</dbReference>
<protein>
    <recommendedName>
        <fullName evidence="6">P-type Zn(2+) transporter</fullName>
        <ecNumber evidence="6">7.2.2.12</ecNumber>
    </recommendedName>
</protein>
<evidence type="ECO:0000256" key="6">
    <source>
        <dbReference type="ARBA" id="ARBA00039097"/>
    </source>
</evidence>
<dbReference type="SUPFAM" id="SSF56784">
    <property type="entry name" value="HAD-like"/>
    <property type="match status" value="1"/>
</dbReference>
<dbReference type="InterPro" id="IPR018303">
    <property type="entry name" value="ATPase_P-typ_P_site"/>
</dbReference>
<feature type="domain" description="P-type ATPase A" evidence="10">
    <location>
        <begin position="293"/>
        <end position="378"/>
    </location>
</feature>
<dbReference type="Pfam" id="PF00122">
    <property type="entry name" value="E1-E2_ATPase"/>
    <property type="match status" value="1"/>
</dbReference>
<dbReference type="GO" id="GO:0016020">
    <property type="term" value="C:membrane"/>
    <property type="evidence" value="ECO:0007669"/>
    <property type="project" value="UniProtKB-SubCell"/>
</dbReference>
<dbReference type="PANTHER" id="PTHR48085">
    <property type="entry name" value="CADMIUM/ZINC-TRANSPORTING ATPASE HMA2-RELATED"/>
    <property type="match status" value="1"/>
</dbReference>
<evidence type="ECO:0000256" key="9">
    <source>
        <dbReference type="SAM" id="Phobius"/>
    </source>
</evidence>
<evidence type="ECO:0000259" key="10">
    <source>
        <dbReference type="Pfam" id="PF00122"/>
    </source>
</evidence>
<dbReference type="KEGG" id="lant:TUM19329_31520"/>
<feature type="region of interest" description="Disordered" evidence="8">
    <location>
        <begin position="911"/>
        <end position="943"/>
    </location>
</feature>
<dbReference type="InterPro" id="IPR051014">
    <property type="entry name" value="Cation_Transport_ATPase_IB"/>
</dbReference>
<dbReference type="AlphaFoldDB" id="A0A6F8T8L4"/>
<dbReference type="Gene3D" id="2.70.150.10">
    <property type="entry name" value="Calcium-transporting ATPase, cytoplasmic transduction domain A"/>
    <property type="match status" value="1"/>
</dbReference>
<dbReference type="InterPro" id="IPR023214">
    <property type="entry name" value="HAD_sf"/>
</dbReference>
<dbReference type="InterPro" id="IPR008250">
    <property type="entry name" value="ATPase_P-typ_transduc_dom_A_sf"/>
</dbReference>
<keyword evidence="4 9" id="KW-1133">Transmembrane helix</keyword>
<accession>A0A6F8T8L4</accession>
<organism evidence="11 12">
    <name type="scientific">Legionella antarctica</name>
    <dbReference type="NCBI Taxonomy" id="2708020"/>
    <lineage>
        <taxon>Bacteria</taxon>
        <taxon>Pseudomonadati</taxon>
        <taxon>Pseudomonadota</taxon>
        <taxon>Gammaproteobacteria</taxon>
        <taxon>Legionellales</taxon>
        <taxon>Legionellaceae</taxon>
        <taxon>Legionella</taxon>
    </lineage>
</organism>
<evidence type="ECO:0000256" key="7">
    <source>
        <dbReference type="ARBA" id="ARBA00047308"/>
    </source>
</evidence>
<gene>
    <name evidence="11" type="ORF">TUM19329_31520</name>
</gene>
<evidence type="ECO:0000256" key="1">
    <source>
        <dbReference type="ARBA" id="ARBA00004370"/>
    </source>
</evidence>
<evidence type="ECO:0000313" key="11">
    <source>
        <dbReference type="EMBL" id="BCA96791.1"/>
    </source>
</evidence>